<evidence type="ECO:0000313" key="2">
    <source>
        <dbReference type="Proteomes" id="UP000255140"/>
    </source>
</evidence>
<dbReference type="EMBL" id="UHEW01000005">
    <property type="protein sequence ID" value="SUN27549.1"/>
    <property type="molecule type" value="Genomic_DNA"/>
</dbReference>
<dbReference type="AlphaFoldDB" id="A0AB74H2J7"/>
<gene>
    <name evidence="1" type="ORF">NCTC9828_00390</name>
</gene>
<evidence type="ECO:0000313" key="1">
    <source>
        <dbReference type="EMBL" id="SUN27549.1"/>
    </source>
</evidence>
<reference evidence="1 2" key="1">
    <citation type="submission" date="2018-06" db="EMBL/GenBank/DDBJ databases">
        <authorList>
            <consortium name="Pathogen Informatics"/>
            <person name="Doyle S."/>
        </authorList>
    </citation>
    <scope>NUCLEOTIDE SEQUENCE [LARGE SCALE GENOMIC DNA]</scope>
    <source>
        <strain evidence="1 2">NCTC9828</strain>
    </source>
</reference>
<protein>
    <submittedName>
        <fullName evidence="1">ABC transporter substrate-binding protein</fullName>
    </submittedName>
</protein>
<accession>A0AB74H2J7</accession>
<dbReference type="InterPro" id="IPR007487">
    <property type="entry name" value="ABC_transpt-TYRBP-like"/>
</dbReference>
<comment type="caution">
    <text evidence="1">The sequence shown here is derived from an EMBL/GenBank/DDBJ whole genome shotgun (WGS) entry which is preliminary data.</text>
</comment>
<dbReference type="Pfam" id="PF04392">
    <property type="entry name" value="ABC_sub_bind"/>
    <property type="match status" value="1"/>
</dbReference>
<dbReference type="Proteomes" id="UP000255140">
    <property type="component" value="Unassembled WGS sequence"/>
</dbReference>
<name>A0AB74H2J7_STRAG</name>
<dbReference type="PANTHER" id="PTHR35271">
    <property type="entry name" value="ABC TRANSPORTER, SUBSTRATE-BINDING LIPOPROTEIN-RELATED"/>
    <property type="match status" value="1"/>
</dbReference>
<sequence>MVPSGLLFSYGADYEALGRQTARQAVKILKGKDVAKVPSEYPQNLKVVVNEDMAKELGIDVSSIKNNK</sequence>
<dbReference type="PANTHER" id="PTHR35271:SF1">
    <property type="entry name" value="ABC TRANSPORTER, SUBSTRATE-BINDING LIPOPROTEIN"/>
    <property type="match status" value="1"/>
</dbReference>
<organism evidence="1 2">
    <name type="scientific">Streptococcus agalactiae</name>
    <dbReference type="NCBI Taxonomy" id="1311"/>
    <lineage>
        <taxon>Bacteria</taxon>
        <taxon>Bacillati</taxon>
        <taxon>Bacillota</taxon>
        <taxon>Bacilli</taxon>
        <taxon>Lactobacillales</taxon>
        <taxon>Streptococcaceae</taxon>
        <taxon>Streptococcus</taxon>
    </lineage>
</organism>
<proteinExistence type="predicted"/>
<dbReference type="Gene3D" id="3.40.50.2300">
    <property type="match status" value="2"/>
</dbReference>